<proteinExistence type="predicted"/>
<evidence type="ECO:0000313" key="4">
    <source>
        <dbReference type="RefSeq" id="XP_022638405.1"/>
    </source>
</evidence>
<feature type="signal peptide" evidence="2">
    <location>
        <begin position="1"/>
        <end position="24"/>
    </location>
</feature>
<dbReference type="AlphaFoldDB" id="A0A3Q0F302"/>
<evidence type="ECO:0000256" key="1">
    <source>
        <dbReference type="ARBA" id="ARBA00022729"/>
    </source>
</evidence>
<dbReference type="KEGG" id="vra:111241941"/>
<dbReference type="PANTHER" id="PTHR33184:SF64">
    <property type="entry name" value="BETA-1,3-N-ACETYLGLUCOSAMINYLTRANSFERASE FAMILY PROTEIN"/>
    <property type="match status" value="1"/>
</dbReference>
<name>A0A3Q0F302_VIGRR</name>
<keyword evidence="3" id="KW-1185">Reference proteome</keyword>
<dbReference type="RefSeq" id="XP_022638405.1">
    <property type="nucleotide sequence ID" value="XM_022782684.1"/>
</dbReference>
<dbReference type="Pfam" id="PF24068">
    <property type="entry name" value="TPD1_C"/>
    <property type="match status" value="1"/>
</dbReference>
<accession>A0A3Q0F302</accession>
<organism evidence="3 4">
    <name type="scientific">Vigna radiata var. radiata</name>
    <name type="common">Mung bean</name>
    <name type="synonym">Phaseolus aureus</name>
    <dbReference type="NCBI Taxonomy" id="3916"/>
    <lineage>
        <taxon>Eukaryota</taxon>
        <taxon>Viridiplantae</taxon>
        <taxon>Streptophyta</taxon>
        <taxon>Embryophyta</taxon>
        <taxon>Tracheophyta</taxon>
        <taxon>Spermatophyta</taxon>
        <taxon>Magnoliopsida</taxon>
        <taxon>eudicotyledons</taxon>
        <taxon>Gunneridae</taxon>
        <taxon>Pentapetalae</taxon>
        <taxon>rosids</taxon>
        <taxon>fabids</taxon>
        <taxon>Fabales</taxon>
        <taxon>Fabaceae</taxon>
        <taxon>Papilionoideae</taxon>
        <taxon>50 kb inversion clade</taxon>
        <taxon>NPAAA clade</taxon>
        <taxon>indigoferoid/millettioid clade</taxon>
        <taxon>Phaseoleae</taxon>
        <taxon>Vigna</taxon>
    </lineage>
</organism>
<reference evidence="4" key="2">
    <citation type="submission" date="2025-08" db="UniProtKB">
        <authorList>
            <consortium name="RefSeq"/>
        </authorList>
    </citation>
    <scope>IDENTIFICATION</scope>
    <source>
        <tissue evidence="4">Leaf</tissue>
    </source>
</reference>
<dbReference type="Proteomes" id="UP000087766">
    <property type="component" value="Chromosome 7"/>
</dbReference>
<gene>
    <name evidence="4" type="primary">LOC111241941</name>
</gene>
<sequence length="125" mass="13834">MMAVSTVNILSIVLFFIFVSQGYSQCSLKDLSVSQSATGVKVQGKEEWSVTIINKCPCVQKNVLLDCKGFQSVERINPAVFKVSKNGCIVNNGEAVYRDAVKFKYAWDHQFPLNPISSDVFCSSI</sequence>
<dbReference type="STRING" id="3916.A0A3Q0F302"/>
<keyword evidence="1 2" id="KW-0732">Signal</keyword>
<evidence type="ECO:0000313" key="3">
    <source>
        <dbReference type="Proteomes" id="UP000087766"/>
    </source>
</evidence>
<evidence type="ECO:0000256" key="2">
    <source>
        <dbReference type="SAM" id="SignalP"/>
    </source>
</evidence>
<dbReference type="PANTHER" id="PTHR33184">
    <property type="entry name" value="PROTEIN TAPETUM DETERMINANT 1-LIKE-RELATED"/>
    <property type="match status" value="1"/>
</dbReference>
<reference evidence="3" key="1">
    <citation type="journal article" date="2014" name="Nat. Commun.">
        <title>Genome sequence of mungbean and insights into evolution within Vigna species.</title>
        <authorList>
            <person name="Kang Y.J."/>
            <person name="Kim S.K."/>
            <person name="Kim M.Y."/>
            <person name="Lestari P."/>
            <person name="Kim K.H."/>
            <person name="Ha B.K."/>
            <person name="Jun T.H."/>
            <person name="Hwang W.J."/>
            <person name="Lee T."/>
            <person name="Lee J."/>
            <person name="Shim S."/>
            <person name="Yoon M.Y."/>
            <person name="Jang Y.E."/>
            <person name="Han K.S."/>
            <person name="Taeprayoon P."/>
            <person name="Yoon N."/>
            <person name="Somta P."/>
            <person name="Tanya P."/>
            <person name="Kim K.S."/>
            <person name="Gwag J.G."/>
            <person name="Moon J.K."/>
            <person name="Lee Y.H."/>
            <person name="Park B.S."/>
            <person name="Bombarely A."/>
            <person name="Doyle J.J."/>
            <person name="Jackson S.A."/>
            <person name="Schafleitner R."/>
            <person name="Srinives P."/>
            <person name="Varshney R.K."/>
            <person name="Lee S.H."/>
        </authorList>
    </citation>
    <scope>NUCLEOTIDE SEQUENCE [LARGE SCALE GENOMIC DNA]</scope>
    <source>
        <strain evidence="3">cv. VC1973A</strain>
    </source>
</reference>
<feature type="chain" id="PRO_5018115312" evidence="2">
    <location>
        <begin position="25"/>
        <end position="125"/>
    </location>
</feature>
<protein>
    <submittedName>
        <fullName evidence="4">Uncharacterized protein LOC111241941</fullName>
    </submittedName>
</protein>
<dbReference type="GO" id="GO:0001709">
    <property type="term" value="P:cell fate determination"/>
    <property type="evidence" value="ECO:0007669"/>
    <property type="project" value="TreeGrafter"/>
</dbReference>
<dbReference type="OrthoDB" id="603213at2759"/>
<dbReference type="GeneID" id="111241941"/>
<dbReference type="InterPro" id="IPR040361">
    <property type="entry name" value="TPD1"/>
</dbReference>